<dbReference type="VEuPathDB" id="VectorBase:AMAM004402"/>
<feature type="region of interest" description="Disordered" evidence="1">
    <location>
        <begin position="381"/>
        <end position="401"/>
    </location>
</feature>
<accession>A0A182SD62</accession>
<name>A0A182SD62_9DIPT</name>
<feature type="compositionally biased region" description="Polar residues" evidence="1">
    <location>
        <begin position="107"/>
        <end position="120"/>
    </location>
</feature>
<dbReference type="Proteomes" id="UP000075901">
    <property type="component" value="Unassembled WGS sequence"/>
</dbReference>
<protein>
    <submittedName>
        <fullName evidence="3">Uncharacterized protein</fullName>
    </submittedName>
</protein>
<keyword evidence="2" id="KW-0732">Signal</keyword>
<keyword evidence="4" id="KW-1185">Reference proteome</keyword>
<sequence length="675" mass="72415">MLQFILVVFKLLQKVSASVFQVYSSKKLDSSKIPSPKPLTELQDRQHKPSTAIGSSTSPRRKNIKSFDCGTVSSKASNLQPGSYAHYQTPDGGSGGGPTSVSPGIITESSCSSNTRTSGYGGSATTLASNVPAGPAASGGPMAGFQSFGQRKISAFQQILQRQRLQKRDSKSLDIVASKLMEEKYGSRGQEVDVSKSLDDGIFSESAGHQSDDNSSDEHINLTYKASKDNKTTLGEAEIQNAVEAAAVIFKKVVLQRREENKCKSSNANLLMPFLFCLNHQCSTHDRCTSSAPLLVTNVCGVYWFAPERELNAVLVLSKDECHSSADGLTDESGTLGGYSSSETEAVGRMQSFGQSVHARAMPADYEEYRLVFFSSDSSSKEEEYDSSSTSSSSAMRHAKRHRYTTTASLDECDWDYFEPDMMPGADETKSAFFYEMLAMATATAQCVGSAHSQCKNTVSASKVNNNASSGRKGENRAEPSSTYCHCECCNRRQMQYVPIPVPVPVPVPIAAFQSWLYEQQQQLLLMHGTADAVESSSSTGGPSASDYALRTDLVQQLWKKFADGSETSVRNAPPEATETVVAAGGGGGGGRKVNSHPKCACRFGSSSRRDAVETCATSESHDSSDNERNATKVRTCKHLNVRHKSGVESERGYCATGRGSSGGSSVSEATAASS</sequence>
<proteinExistence type="predicted"/>
<feature type="region of interest" description="Disordered" evidence="1">
    <location>
        <begin position="29"/>
        <end position="67"/>
    </location>
</feature>
<feature type="region of interest" description="Disordered" evidence="1">
    <location>
        <begin position="646"/>
        <end position="675"/>
    </location>
</feature>
<reference evidence="3" key="2">
    <citation type="submission" date="2020-05" db="UniProtKB">
        <authorList>
            <consortium name="EnsemblMetazoa"/>
        </authorList>
    </citation>
    <scope>IDENTIFICATION</scope>
    <source>
        <strain evidence="3">maculatus3</strain>
    </source>
</reference>
<organism evidence="3 4">
    <name type="scientific">Anopheles maculatus</name>
    <dbReference type="NCBI Taxonomy" id="74869"/>
    <lineage>
        <taxon>Eukaryota</taxon>
        <taxon>Metazoa</taxon>
        <taxon>Ecdysozoa</taxon>
        <taxon>Arthropoda</taxon>
        <taxon>Hexapoda</taxon>
        <taxon>Insecta</taxon>
        <taxon>Pterygota</taxon>
        <taxon>Neoptera</taxon>
        <taxon>Endopterygota</taxon>
        <taxon>Diptera</taxon>
        <taxon>Nematocera</taxon>
        <taxon>Culicoidea</taxon>
        <taxon>Culicidae</taxon>
        <taxon>Anophelinae</taxon>
        <taxon>Anopheles</taxon>
        <taxon>Anopheles maculatus group</taxon>
    </lineage>
</organism>
<feature type="region of interest" description="Disordered" evidence="1">
    <location>
        <begin position="80"/>
        <end position="120"/>
    </location>
</feature>
<evidence type="ECO:0000313" key="4">
    <source>
        <dbReference type="Proteomes" id="UP000075901"/>
    </source>
</evidence>
<evidence type="ECO:0000256" key="2">
    <source>
        <dbReference type="SAM" id="SignalP"/>
    </source>
</evidence>
<reference evidence="4" key="1">
    <citation type="submission" date="2013-09" db="EMBL/GenBank/DDBJ databases">
        <title>The Genome Sequence of Anopheles maculatus species B.</title>
        <authorList>
            <consortium name="The Broad Institute Genomics Platform"/>
            <person name="Neafsey D.E."/>
            <person name="Besansky N."/>
            <person name="Howell P."/>
            <person name="Walton C."/>
            <person name="Young S.K."/>
            <person name="Zeng Q."/>
            <person name="Gargeya S."/>
            <person name="Fitzgerald M."/>
            <person name="Haas B."/>
            <person name="Abouelleil A."/>
            <person name="Allen A.W."/>
            <person name="Alvarado L."/>
            <person name="Arachchi H.M."/>
            <person name="Berlin A.M."/>
            <person name="Chapman S.B."/>
            <person name="Gainer-Dewar J."/>
            <person name="Goldberg J."/>
            <person name="Griggs A."/>
            <person name="Gujja S."/>
            <person name="Hansen M."/>
            <person name="Howarth C."/>
            <person name="Imamovic A."/>
            <person name="Ireland A."/>
            <person name="Larimer J."/>
            <person name="McCowan C."/>
            <person name="Murphy C."/>
            <person name="Pearson M."/>
            <person name="Poon T.W."/>
            <person name="Priest M."/>
            <person name="Roberts A."/>
            <person name="Saif S."/>
            <person name="Shea T."/>
            <person name="Sisk P."/>
            <person name="Sykes S."/>
            <person name="Wortman J."/>
            <person name="Nusbaum C."/>
            <person name="Birren B."/>
        </authorList>
    </citation>
    <scope>NUCLEOTIDE SEQUENCE [LARGE SCALE GENOMIC DNA]</scope>
    <source>
        <strain evidence="4">maculatus3</strain>
    </source>
</reference>
<feature type="signal peptide" evidence="2">
    <location>
        <begin position="1"/>
        <end position="17"/>
    </location>
</feature>
<feature type="chain" id="PRO_5008135691" evidence="2">
    <location>
        <begin position="18"/>
        <end position="675"/>
    </location>
</feature>
<feature type="compositionally biased region" description="Low complexity" evidence="1">
    <location>
        <begin position="656"/>
        <end position="675"/>
    </location>
</feature>
<dbReference type="EnsemblMetazoa" id="AMAM004402-RA">
    <property type="protein sequence ID" value="AMAM004402-PA"/>
    <property type="gene ID" value="AMAM004402"/>
</dbReference>
<evidence type="ECO:0000256" key="1">
    <source>
        <dbReference type="SAM" id="MobiDB-lite"/>
    </source>
</evidence>
<dbReference type="AlphaFoldDB" id="A0A182SD62"/>
<evidence type="ECO:0000313" key="3">
    <source>
        <dbReference type="EnsemblMetazoa" id="AMAM004402-PA"/>
    </source>
</evidence>